<keyword evidence="2" id="KW-1185">Reference proteome</keyword>
<accession>A0AAQ4FJ12</accession>
<gene>
    <name evidence="1" type="ORF">V5799_022995</name>
</gene>
<organism evidence="1 2">
    <name type="scientific">Amblyomma americanum</name>
    <name type="common">Lone star tick</name>
    <dbReference type="NCBI Taxonomy" id="6943"/>
    <lineage>
        <taxon>Eukaryota</taxon>
        <taxon>Metazoa</taxon>
        <taxon>Ecdysozoa</taxon>
        <taxon>Arthropoda</taxon>
        <taxon>Chelicerata</taxon>
        <taxon>Arachnida</taxon>
        <taxon>Acari</taxon>
        <taxon>Parasitiformes</taxon>
        <taxon>Ixodida</taxon>
        <taxon>Ixodoidea</taxon>
        <taxon>Ixodidae</taxon>
        <taxon>Amblyomminae</taxon>
        <taxon>Amblyomma</taxon>
    </lineage>
</organism>
<proteinExistence type="predicted"/>
<reference evidence="1 2" key="1">
    <citation type="journal article" date="2023" name="Arcadia Sci">
        <title>De novo assembly of a long-read Amblyomma americanum tick genome.</title>
        <authorList>
            <person name="Chou S."/>
            <person name="Poskanzer K.E."/>
            <person name="Rollins M."/>
            <person name="Thuy-Boun P.S."/>
        </authorList>
    </citation>
    <scope>NUCLEOTIDE SEQUENCE [LARGE SCALE GENOMIC DNA]</scope>
    <source>
        <strain evidence="1">F_SG_1</strain>
        <tissue evidence="1">Salivary glands</tissue>
    </source>
</reference>
<dbReference type="AlphaFoldDB" id="A0AAQ4FJ12"/>
<comment type="caution">
    <text evidence="1">The sequence shown here is derived from an EMBL/GenBank/DDBJ whole genome shotgun (WGS) entry which is preliminary data.</text>
</comment>
<sequence>MCSVLRNNIWAKPVLSLKKHLKTQVQNSSNTAAVWRLGALLFPPLVEPPASDQSGLPELPPGNASKRKYNGGVSHLISTKSCGRLQGEEVYSRWSTTTVT</sequence>
<evidence type="ECO:0000313" key="2">
    <source>
        <dbReference type="Proteomes" id="UP001321473"/>
    </source>
</evidence>
<protein>
    <submittedName>
        <fullName evidence="1">Uncharacterized protein</fullName>
    </submittedName>
</protein>
<name>A0AAQ4FJ12_AMBAM</name>
<dbReference type="Proteomes" id="UP001321473">
    <property type="component" value="Unassembled WGS sequence"/>
</dbReference>
<dbReference type="EMBL" id="JARKHS020001988">
    <property type="protein sequence ID" value="KAK8787229.1"/>
    <property type="molecule type" value="Genomic_DNA"/>
</dbReference>
<evidence type="ECO:0000313" key="1">
    <source>
        <dbReference type="EMBL" id="KAK8787229.1"/>
    </source>
</evidence>